<evidence type="ECO:0000313" key="2">
    <source>
        <dbReference type="Proteomes" id="UP000321307"/>
    </source>
</evidence>
<dbReference type="AlphaFoldDB" id="A0A9X9C4E0"/>
<reference evidence="1 2" key="1">
    <citation type="submission" date="2019-07" db="EMBL/GenBank/DDBJ databases">
        <title>Serratia strains were isolated from fresh produce.</title>
        <authorList>
            <person name="Cho G.-S."/>
            <person name="Stein M."/>
            <person name="Lee W."/>
            <person name="Suh S.H."/>
            <person name="Franz C.M.A.P."/>
        </authorList>
    </citation>
    <scope>NUCLEOTIDE SEQUENCE [LARGE SCALE GENOMIC DNA]</scope>
    <source>
        <strain evidence="1 2">S17</strain>
    </source>
</reference>
<protein>
    <submittedName>
        <fullName evidence="1">Uncharacterized protein</fullName>
    </submittedName>
</protein>
<dbReference type="EMBL" id="VOUP01000002">
    <property type="protein sequence ID" value="TXE31478.1"/>
    <property type="molecule type" value="Genomic_DNA"/>
</dbReference>
<dbReference type="Proteomes" id="UP000321307">
    <property type="component" value="Unassembled WGS sequence"/>
</dbReference>
<comment type="caution">
    <text evidence="1">The sequence shown here is derived from an EMBL/GenBank/DDBJ whole genome shotgun (WGS) entry which is preliminary data.</text>
</comment>
<name>A0A9X9C4E0_9GAMM</name>
<proteinExistence type="predicted"/>
<gene>
    <name evidence="1" type="ORF">FOT63_03735</name>
</gene>
<dbReference type="RefSeq" id="WP_072627643.1">
    <property type="nucleotide sequence ID" value="NZ_CP074168.1"/>
</dbReference>
<evidence type="ECO:0000313" key="1">
    <source>
        <dbReference type="EMBL" id="TXE31478.1"/>
    </source>
</evidence>
<sequence length="71" mass="8005">MFPFSIANAMKATGNGEDERQYAFGRQKLFIFMARFGEICSIAVAMFYQISRSAIKKAGGFRLNIRRDAST</sequence>
<accession>A0A9X9C4E0</accession>
<organism evidence="1 2">
    <name type="scientific">Serratia ureilytica</name>
    <dbReference type="NCBI Taxonomy" id="300181"/>
    <lineage>
        <taxon>Bacteria</taxon>
        <taxon>Pseudomonadati</taxon>
        <taxon>Pseudomonadota</taxon>
        <taxon>Gammaproteobacteria</taxon>
        <taxon>Enterobacterales</taxon>
        <taxon>Yersiniaceae</taxon>
        <taxon>Serratia</taxon>
    </lineage>
</organism>